<dbReference type="OrthoDB" id="346058at2759"/>
<gene>
    <name evidence="2" type="ORF">EMH_0079420</name>
</gene>
<dbReference type="Proteomes" id="UP000030744">
    <property type="component" value="Unassembled WGS sequence"/>
</dbReference>
<proteinExistence type="predicted"/>
<sequence length="378" mass="40015">MGKYALLFPRLVNNAQLRITQTAKVCPRQLLDAALLAPPLPSLAASGSSPLPDTQEAPPPSMKADSCLSAAAQWRPIFPQTFPSNAHLHEGAAKESRVSEHQHAKAERTWEILEMHAVAALPSLSPAGILQFLFLALRANFHPKHFLAELRRFALDGEPAAPPVDTFWLLWTANDLALFCKLLAESLQEADVNDCVRAFFAASGIYAELAKDAVSLSPPGSSGAATPQHSAVSAALEPFRLLTEHLSVVTGGVRLLQSLRKGPGGVSLQEAVAAAVDAAAATEFTTAASSVPLPNCSAANDTRPMTDKPFSPLVYPQQAIKVAVLKSPLFAVRSRRGKGSQTLNCDQKPAGSCSASAADTLEEALKETLLAFISSLCS</sequence>
<feature type="region of interest" description="Disordered" evidence="1">
    <location>
        <begin position="45"/>
        <end position="65"/>
    </location>
</feature>
<dbReference type="AlphaFoldDB" id="U6K871"/>
<dbReference type="RefSeq" id="XP_013355585.1">
    <property type="nucleotide sequence ID" value="XM_013500131.1"/>
</dbReference>
<organism evidence="2 3">
    <name type="scientific">Eimeria mitis</name>
    <dbReference type="NCBI Taxonomy" id="44415"/>
    <lineage>
        <taxon>Eukaryota</taxon>
        <taxon>Sar</taxon>
        <taxon>Alveolata</taxon>
        <taxon>Apicomplexa</taxon>
        <taxon>Conoidasida</taxon>
        <taxon>Coccidia</taxon>
        <taxon>Eucoccidiorida</taxon>
        <taxon>Eimeriorina</taxon>
        <taxon>Eimeriidae</taxon>
        <taxon>Eimeria</taxon>
    </lineage>
</organism>
<accession>U6K871</accession>
<reference evidence="2" key="2">
    <citation type="submission" date="2013-10" db="EMBL/GenBank/DDBJ databases">
        <authorList>
            <person name="Aslett M."/>
        </authorList>
    </citation>
    <scope>NUCLEOTIDE SEQUENCE [LARGE SCALE GENOMIC DNA]</scope>
    <source>
        <strain evidence="2">Houghton</strain>
    </source>
</reference>
<dbReference type="EMBL" id="HG684772">
    <property type="protein sequence ID" value="CDJ33021.1"/>
    <property type="molecule type" value="Genomic_DNA"/>
</dbReference>
<protein>
    <submittedName>
        <fullName evidence="2">Uncharacterized protein</fullName>
    </submittedName>
</protein>
<dbReference type="GeneID" id="25382373"/>
<keyword evidence="3" id="KW-1185">Reference proteome</keyword>
<evidence type="ECO:0000313" key="3">
    <source>
        <dbReference type="Proteomes" id="UP000030744"/>
    </source>
</evidence>
<reference evidence="2" key="1">
    <citation type="submission" date="2013-10" db="EMBL/GenBank/DDBJ databases">
        <title>Genomic analysis of the causative agents of coccidiosis in chickens.</title>
        <authorList>
            <person name="Reid A.J."/>
            <person name="Blake D."/>
            <person name="Billington K."/>
            <person name="Browne H."/>
            <person name="Dunn M."/>
            <person name="Hung S."/>
            <person name="Kawahara F."/>
            <person name="Miranda-Saavedra D."/>
            <person name="Mourier T."/>
            <person name="Nagra H."/>
            <person name="Otto T.D."/>
            <person name="Rawlings N."/>
            <person name="Sanchez A."/>
            <person name="Sanders M."/>
            <person name="Subramaniam C."/>
            <person name="Tay Y."/>
            <person name="Dear P."/>
            <person name="Doerig C."/>
            <person name="Gruber A."/>
            <person name="Parkinson J."/>
            <person name="Shirley M."/>
            <person name="Wan K.L."/>
            <person name="Berriman M."/>
            <person name="Tomley F."/>
            <person name="Pain A."/>
        </authorList>
    </citation>
    <scope>NUCLEOTIDE SEQUENCE [LARGE SCALE GENOMIC DNA]</scope>
    <source>
        <strain evidence="2">Houghton</strain>
    </source>
</reference>
<evidence type="ECO:0000256" key="1">
    <source>
        <dbReference type="SAM" id="MobiDB-lite"/>
    </source>
</evidence>
<dbReference type="VEuPathDB" id="ToxoDB:EMH_0079420"/>
<name>U6K871_9EIME</name>
<evidence type="ECO:0000313" key="2">
    <source>
        <dbReference type="EMBL" id="CDJ33021.1"/>
    </source>
</evidence>